<dbReference type="GO" id="GO:0000781">
    <property type="term" value="C:chromosome, telomeric region"/>
    <property type="evidence" value="ECO:0007669"/>
    <property type="project" value="TreeGrafter"/>
</dbReference>
<evidence type="ECO:0000256" key="4">
    <source>
        <dbReference type="ARBA" id="ARBA00023125"/>
    </source>
</evidence>
<dbReference type="InterPro" id="IPR014646">
    <property type="entry name" value="Rfa2/RPA32"/>
</dbReference>
<dbReference type="GO" id="GO:0006260">
    <property type="term" value="P:DNA replication"/>
    <property type="evidence" value="ECO:0007669"/>
    <property type="project" value="UniProtKB-KW"/>
</dbReference>
<evidence type="ECO:0000259" key="7">
    <source>
        <dbReference type="Pfam" id="PF08784"/>
    </source>
</evidence>
<dbReference type="GO" id="GO:0003697">
    <property type="term" value="F:single-stranded DNA binding"/>
    <property type="evidence" value="ECO:0007669"/>
    <property type="project" value="TreeGrafter"/>
</dbReference>
<gene>
    <name evidence="8" type="primary">RPA2</name>
    <name evidence="8" type="ORF">GWK47_022315</name>
</gene>
<feature type="region of interest" description="Disordered" evidence="6">
    <location>
        <begin position="1"/>
        <end position="23"/>
    </location>
</feature>
<name>A0A8J4XNP8_CHIOP</name>
<dbReference type="GO" id="GO:0005662">
    <property type="term" value="C:DNA replication factor A complex"/>
    <property type="evidence" value="ECO:0007669"/>
    <property type="project" value="TreeGrafter"/>
</dbReference>
<keyword evidence="5" id="KW-0539">Nucleus</keyword>
<feature type="compositionally biased region" description="Gly residues" evidence="6">
    <location>
        <begin position="7"/>
        <end position="23"/>
    </location>
</feature>
<accession>A0A8J4XNP8</accession>
<dbReference type="PANTHER" id="PTHR13989">
    <property type="entry name" value="REPLICATION PROTEIN A-RELATED"/>
    <property type="match status" value="1"/>
</dbReference>
<dbReference type="Gene3D" id="2.40.50.140">
    <property type="entry name" value="Nucleic acid-binding proteins"/>
    <property type="match status" value="1"/>
</dbReference>
<dbReference type="CDD" id="cd04478">
    <property type="entry name" value="RPA2_DBD_D"/>
    <property type="match status" value="1"/>
</dbReference>
<evidence type="ECO:0000256" key="5">
    <source>
        <dbReference type="ARBA" id="ARBA00023242"/>
    </source>
</evidence>
<feature type="domain" description="Replication protein A C-terminal" evidence="7">
    <location>
        <begin position="190"/>
        <end position="288"/>
    </location>
</feature>
<evidence type="ECO:0000256" key="3">
    <source>
        <dbReference type="ARBA" id="ARBA00022705"/>
    </source>
</evidence>
<dbReference type="SUPFAM" id="SSF50249">
    <property type="entry name" value="Nucleic acid-binding proteins"/>
    <property type="match status" value="1"/>
</dbReference>
<dbReference type="GO" id="GO:0035861">
    <property type="term" value="C:site of double-strand break"/>
    <property type="evidence" value="ECO:0007669"/>
    <property type="project" value="TreeGrafter"/>
</dbReference>
<dbReference type="AlphaFoldDB" id="A0A8J4XNP8"/>
<keyword evidence="4" id="KW-0238">DNA-binding</keyword>
<comment type="caution">
    <text evidence="8">The sequence shown here is derived from an EMBL/GenBank/DDBJ whole genome shotgun (WGS) entry which is preliminary data.</text>
</comment>
<organism evidence="8 9">
    <name type="scientific">Chionoecetes opilio</name>
    <name type="common">Atlantic snow crab</name>
    <name type="synonym">Cancer opilio</name>
    <dbReference type="NCBI Taxonomy" id="41210"/>
    <lineage>
        <taxon>Eukaryota</taxon>
        <taxon>Metazoa</taxon>
        <taxon>Ecdysozoa</taxon>
        <taxon>Arthropoda</taxon>
        <taxon>Crustacea</taxon>
        <taxon>Multicrustacea</taxon>
        <taxon>Malacostraca</taxon>
        <taxon>Eumalacostraca</taxon>
        <taxon>Eucarida</taxon>
        <taxon>Decapoda</taxon>
        <taxon>Pleocyemata</taxon>
        <taxon>Brachyura</taxon>
        <taxon>Eubrachyura</taxon>
        <taxon>Majoidea</taxon>
        <taxon>Majidae</taxon>
        <taxon>Chionoecetes</taxon>
    </lineage>
</organism>
<evidence type="ECO:0000256" key="1">
    <source>
        <dbReference type="ARBA" id="ARBA00004123"/>
    </source>
</evidence>
<dbReference type="InterPro" id="IPR036390">
    <property type="entry name" value="WH_DNA-bd_sf"/>
</dbReference>
<dbReference type="EMBL" id="JACEEZ010023967">
    <property type="protein sequence ID" value="KAG0710668.1"/>
    <property type="molecule type" value="Genomic_DNA"/>
</dbReference>
<comment type="subcellular location">
    <subcellularLocation>
        <location evidence="1">Nucleus</location>
    </subcellularLocation>
</comment>
<dbReference type="GO" id="GO:0006289">
    <property type="term" value="P:nucleotide-excision repair"/>
    <property type="evidence" value="ECO:0007669"/>
    <property type="project" value="TreeGrafter"/>
</dbReference>
<evidence type="ECO:0000256" key="6">
    <source>
        <dbReference type="SAM" id="MobiDB-lite"/>
    </source>
</evidence>
<reference evidence="8" key="1">
    <citation type="submission" date="2020-07" db="EMBL/GenBank/DDBJ databases">
        <title>The High-quality genome of the commercially important snow crab, Chionoecetes opilio.</title>
        <authorList>
            <person name="Jeong J.-H."/>
            <person name="Ryu S."/>
        </authorList>
    </citation>
    <scope>NUCLEOTIDE SEQUENCE</scope>
    <source>
        <strain evidence="8">MADBK_172401_WGS</strain>
        <tissue evidence="8">Digestive gland</tissue>
    </source>
</reference>
<dbReference type="PANTHER" id="PTHR13989:SF16">
    <property type="entry name" value="REPLICATION PROTEIN A2"/>
    <property type="match status" value="1"/>
</dbReference>
<comment type="similarity">
    <text evidence="2">Belongs to the replication factor A protein 2 family.</text>
</comment>
<dbReference type="GO" id="GO:0000724">
    <property type="term" value="P:double-strand break repair via homologous recombination"/>
    <property type="evidence" value="ECO:0007669"/>
    <property type="project" value="TreeGrafter"/>
</dbReference>
<keyword evidence="3" id="KW-0235">DNA replication</keyword>
<dbReference type="Proteomes" id="UP000770661">
    <property type="component" value="Unassembled WGS sequence"/>
</dbReference>
<keyword evidence="9" id="KW-1185">Reference proteome</keyword>
<dbReference type="OrthoDB" id="25571at2759"/>
<dbReference type="PIRSF" id="PIRSF036949">
    <property type="entry name" value="RPA32"/>
    <property type="match status" value="1"/>
</dbReference>
<dbReference type="InterPro" id="IPR040260">
    <property type="entry name" value="RFA2-like"/>
</dbReference>
<protein>
    <submittedName>
        <fullName evidence="8">Replication protein A subunit</fullName>
    </submittedName>
</protein>
<proteinExistence type="inferred from homology"/>
<dbReference type="InterPro" id="IPR014892">
    <property type="entry name" value="RPA_C"/>
</dbReference>
<dbReference type="Gene3D" id="1.10.10.10">
    <property type="entry name" value="Winged helix-like DNA-binding domain superfamily/Winged helix DNA-binding domain"/>
    <property type="match status" value="1"/>
</dbReference>
<dbReference type="SUPFAM" id="SSF46785">
    <property type="entry name" value="Winged helix' DNA-binding domain"/>
    <property type="match status" value="1"/>
</dbReference>
<evidence type="ECO:0000256" key="2">
    <source>
        <dbReference type="ARBA" id="ARBA00007815"/>
    </source>
</evidence>
<dbReference type="InterPro" id="IPR012340">
    <property type="entry name" value="NA-bd_OB-fold"/>
</dbReference>
<evidence type="ECO:0000313" key="9">
    <source>
        <dbReference type="Proteomes" id="UP000770661"/>
    </source>
</evidence>
<dbReference type="InterPro" id="IPR036388">
    <property type="entry name" value="WH-like_DNA-bd_sf"/>
</dbReference>
<dbReference type="Pfam" id="PF08784">
    <property type="entry name" value="RPA_C"/>
    <property type="match status" value="1"/>
</dbReference>
<dbReference type="FunFam" id="1.10.10.10:FF:000168">
    <property type="entry name" value="Replication protein A 32 kDa subunit"/>
    <property type="match status" value="1"/>
</dbReference>
<evidence type="ECO:0000313" key="8">
    <source>
        <dbReference type="EMBL" id="KAG0710668.1"/>
    </source>
</evidence>
<sequence>MWSDQAAGGGGGSGGGGFNTSFGGDDGAGYGTQQFASPGPEVKKNRRIESVLPLTINTVLELDENNQDYLGTQVNMMTVMGLICEVDVTSTKVTYTLDDTTGAIKVIKWLDSETEEEPLMENTYCRVHGTFKTYQGAKQVLALHLEPVTNLNWVTAHILEVVHAALQLQRLNTQGSGGGVGRGTFAGDSGGAGNSGMSNSMVGLGGMGNPSGDMGGGGGGAFAGMGLTAAQKSVFEVIRTVSDDCEDSGHSREHIRAKVKGKVAPQQVDDALFFLSSEGHIYTTVDEDHFRSTDG</sequence>